<organism evidence="2 3">
    <name type="scientific">Aspergillus oryzae var. brunneus</name>
    <dbReference type="NCBI Taxonomy" id="332754"/>
    <lineage>
        <taxon>Eukaryota</taxon>
        <taxon>Fungi</taxon>
        <taxon>Dikarya</taxon>
        <taxon>Ascomycota</taxon>
        <taxon>Pezizomycotina</taxon>
        <taxon>Eurotiomycetes</taxon>
        <taxon>Eurotiomycetidae</taxon>
        <taxon>Eurotiales</taxon>
        <taxon>Aspergillaceae</taxon>
        <taxon>Aspergillus</taxon>
        <taxon>Aspergillus subgen. Circumdati</taxon>
    </lineage>
</organism>
<dbReference type="Proteomes" id="UP001165189">
    <property type="component" value="Unassembled WGS sequence"/>
</dbReference>
<keyword evidence="3" id="KW-1185">Reference proteome</keyword>
<gene>
    <name evidence="2" type="ORF">Aory05_001111400</name>
</gene>
<comment type="caution">
    <text evidence="2">The sequence shown here is derived from an EMBL/GenBank/DDBJ whole genome shotgun (WGS) entry which is preliminary data.</text>
</comment>
<accession>A0ABQ6LAZ5</accession>
<sequence>MGSHAPAVAGKPDPKKGPYQATPWNIQLSATDTPGFTHVEKLEQRSADRASDLVMNNHSKFHTFHDEIVGFHSGYPD</sequence>
<proteinExistence type="predicted"/>
<evidence type="ECO:0000313" key="3">
    <source>
        <dbReference type="Proteomes" id="UP001165189"/>
    </source>
</evidence>
<evidence type="ECO:0000256" key="1">
    <source>
        <dbReference type="SAM" id="MobiDB-lite"/>
    </source>
</evidence>
<feature type="region of interest" description="Disordered" evidence="1">
    <location>
        <begin position="1"/>
        <end position="21"/>
    </location>
</feature>
<protein>
    <submittedName>
        <fullName evidence="2">Unnamed protein product</fullName>
    </submittedName>
</protein>
<dbReference type="EMBL" id="BSYB01000062">
    <property type="protein sequence ID" value="GMG52770.1"/>
    <property type="molecule type" value="Genomic_DNA"/>
</dbReference>
<reference evidence="2" key="1">
    <citation type="submission" date="2023-04" db="EMBL/GenBank/DDBJ databases">
        <title>Aspergillus oryzae var. brunneus NBRC 4377.</title>
        <authorList>
            <person name="Ichikawa N."/>
            <person name="Sato H."/>
            <person name="Tonouchi N."/>
        </authorList>
    </citation>
    <scope>NUCLEOTIDE SEQUENCE</scope>
    <source>
        <strain evidence="2">NBRC 4377</strain>
    </source>
</reference>
<evidence type="ECO:0000313" key="2">
    <source>
        <dbReference type="EMBL" id="GMG52770.1"/>
    </source>
</evidence>
<name>A0ABQ6LAZ5_ASPOZ</name>